<evidence type="ECO:0000313" key="3">
    <source>
        <dbReference type="Proteomes" id="UP000518752"/>
    </source>
</evidence>
<accession>A0A8H5MF89</accession>
<reference evidence="2 3" key="1">
    <citation type="journal article" date="2020" name="ISME J.">
        <title>Uncovering the hidden diversity of litter-decomposition mechanisms in mushroom-forming fungi.</title>
        <authorList>
            <person name="Floudas D."/>
            <person name="Bentzer J."/>
            <person name="Ahren D."/>
            <person name="Johansson T."/>
            <person name="Persson P."/>
            <person name="Tunlid A."/>
        </authorList>
    </citation>
    <scope>NUCLEOTIDE SEQUENCE [LARGE SCALE GENOMIC DNA]</scope>
    <source>
        <strain evidence="2 3">CBS 406.79</strain>
    </source>
</reference>
<dbReference type="Proteomes" id="UP000518752">
    <property type="component" value="Unassembled WGS sequence"/>
</dbReference>
<dbReference type="AlphaFoldDB" id="A0A8H5MF89"/>
<dbReference type="InterPro" id="IPR050317">
    <property type="entry name" value="Plant_Fungal_Acyltransferase"/>
</dbReference>
<dbReference type="PANTHER" id="PTHR31642:SF310">
    <property type="entry name" value="FATTY ALCOHOL:CAFFEOYL-COA ACYLTRANSFERASE"/>
    <property type="match status" value="1"/>
</dbReference>
<protein>
    <submittedName>
        <fullName evidence="2">Uncharacterized protein</fullName>
    </submittedName>
</protein>
<proteinExistence type="predicted"/>
<dbReference type="Gene3D" id="3.30.559.10">
    <property type="entry name" value="Chloramphenicol acetyltransferase-like domain"/>
    <property type="match status" value="2"/>
</dbReference>
<dbReference type="EMBL" id="JAACJN010000008">
    <property type="protein sequence ID" value="KAF5391838.1"/>
    <property type="molecule type" value="Genomic_DNA"/>
</dbReference>
<keyword evidence="3" id="KW-1185">Reference proteome</keyword>
<gene>
    <name evidence="2" type="ORF">D9757_001671</name>
</gene>
<sequence>MEVSTGRSVQTTHDFTIDIIGLGQIRLADSPIPLEIIDLEHSEPRFTDSVIQDSLEPFLPDTDPVVTNVDNPLLRLKIHLSSSSSIIGVAWHHTLGDAATLLRFMIALSDGYQGLTSDSSTHPTFRKYHFPEPDQMKISKWLPHMSHLAHTYPASEIGAKYTEGGEVIVPIRAIIRRTDADALRKKMHSMLDINSKVQLSIQDCLTATIVTTINSVQPNTVQKVTNVAGFRQVTATWNDSNIAGNSIYIVSTPALDPERSCDPTQIARIIRESLLATRTAEYVEEYMSVAGHKMALAAESERHFFFGSERNTISVNSNMALHWQKADFGCPATRFFTATITRFYMRVFPANTGEAIDLTFGAPESLRQDIIQRLGPEFMIVQ</sequence>
<keyword evidence="1" id="KW-0808">Transferase</keyword>
<organism evidence="2 3">
    <name type="scientific">Collybiopsis confluens</name>
    <dbReference type="NCBI Taxonomy" id="2823264"/>
    <lineage>
        <taxon>Eukaryota</taxon>
        <taxon>Fungi</taxon>
        <taxon>Dikarya</taxon>
        <taxon>Basidiomycota</taxon>
        <taxon>Agaricomycotina</taxon>
        <taxon>Agaricomycetes</taxon>
        <taxon>Agaricomycetidae</taxon>
        <taxon>Agaricales</taxon>
        <taxon>Marasmiineae</taxon>
        <taxon>Omphalotaceae</taxon>
        <taxon>Collybiopsis</taxon>
    </lineage>
</organism>
<dbReference type="InterPro" id="IPR023213">
    <property type="entry name" value="CAT-like_dom_sf"/>
</dbReference>
<evidence type="ECO:0000313" key="2">
    <source>
        <dbReference type="EMBL" id="KAF5391838.1"/>
    </source>
</evidence>
<dbReference type="OrthoDB" id="1862401at2759"/>
<dbReference type="PANTHER" id="PTHR31642">
    <property type="entry name" value="TRICHOTHECENE 3-O-ACETYLTRANSFERASE"/>
    <property type="match status" value="1"/>
</dbReference>
<comment type="caution">
    <text evidence="2">The sequence shown here is derived from an EMBL/GenBank/DDBJ whole genome shotgun (WGS) entry which is preliminary data.</text>
</comment>
<evidence type="ECO:0000256" key="1">
    <source>
        <dbReference type="ARBA" id="ARBA00022679"/>
    </source>
</evidence>
<name>A0A8H5MF89_9AGAR</name>
<dbReference type="GO" id="GO:0016747">
    <property type="term" value="F:acyltransferase activity, transferring groups other than amino-acyl groups"/>
    <property type="evidence" value="ECO:0007669"/>
    <property type="project" value="TreeGrafter"/>
</dbReference>